<evidence type="ECO:0000256" key="3">
    <source>
        <dbReference type="ARBA" id="ARBA00022801"/>
    </source>
</evidence>
<protein>
    <submittedName>
        <fullName evidence="6">Sulfatase</fullName>
    </submittedName>
</protein>
<evidence type="ECO:0000313" key="6">
    <source>
        <dbReference type="EMBL" id="CBL88223.1"/>
    </source>
</evidence>
<keyword evidence="3" id="KW-0378">Hydrolase</keyword>
<comment type="similarity">
    <text evidence="1">Belongs to the sulfatase family.</text>
</comment>
<reference evidence="6" key="1">
    <citation type="submission" date="2010-05" db="EMBL/GenBank/DDBJ databases">
        <authorList>
            <person name="Genoscope - CEA"/>
        </authorList>
    </citation>
    <scope>NUCLEOTIDE SEQUENCE</scope>
</reference>
<dbReference type="SUPFAM" id="SSF53649">
    <property type="entry name" value="Alkaline phosphatase-like"/>
    <property type="match status" value="1"/>
</dbReference>
<dbReference type="PROSITE" id="PS00523">
    <property type="entry name" value="SULFATASE_1"/>
    <property type="match status" value="1"/>
</dbReference>
<evidence type="ECO:0000256" key="4">
    <source>
        <dbReference type="ARBA" id="ARBA00022837"/>
    </source>
</evidence>
<evidence type="ECO:0000256" key="1">
    <source>
        <dbReference type="ARBA" id="ARBA00008779"/>
    </source>
</evidence>
<accession>F4MNI8</accession>
<evidence type="ECO:0000259" key="5">
    <source>
        <dbReference type="Pfam" id="PF00884"/>
    </source>
</evidence>
<organism evidence="6">
    <name type="scientific">uncultured Polaribacter sp</name>
    <dbReference type="NCBI Taxonomy" id="174711"/>
    <lineage>
        <taxon>Bacteria</taxon>
        <taxon>Pseudomonadati</taxon>
        <taxon>Bacteroidota</taxon>
        <taxon>Flavobacteriia</taxon>
        <taxon>Flavobacteriales</taxon>
        <taxon>Flavobacteriaceae</taxon>
        <taxon>environmental samples</taxon>
    </lineage>
</organism>
<dbReference type="AlphaFoldDB" id="F4MNI8"/>
<dbReference type="InterPro" id="IPR017850">
    <property type="entry name" value="Alkaline_phosphatase_core_sf"/>
</dbReference>
<dbReference type="InterPro" id="IPR050738">
    <property type="entry name" value="Sulfatase"/>
</dbReference>
<name>F4MNI8_9FLAO</name>
<dbReference type="PANTHER" id="PTHR42693">
    <property type="entry name" value="ARYLSULFATASE FAMILY MEMBER"/>
    <property type="match status" value="1"/>
</dbReference>
<dbReference type="GO" id="GO:0046872">
    <property type="term" value="F:metal ion binding"/>
    <property type="evidence" value="ECO:0007669"/>
    <property type="project" value="UniProtKB-KW"/>
</dbReference>
<proteinExistence type="inferred from homology"/>
<evidence type="ECO:0000256" key="2">
    <source>
        <dbReference type="ARBA" id="ARBA00022723"/>
    </source>
</evidence>
<dbReference type="CDD" id="cd16143">
    <property type="entry name" value="ARS_like"/>
    <property type="match status" value="1"/>
</dbReference>
<gene>
    <name evidence="6" type="ORF">S3_860_0008</name>
</gene>
<dbReference type="GO" id="GO:0004065">
    <property type="term" value="F:arylsulfatase activity"/>
    <property type="evidence" value="ECO:0007669"/>
    <property type="project" value="TreeGrafter"/>
</dbReference>
<keyword evidence="2" id="KW-0479">Metal-binding</keyword>
<dbReference type="Pfam" id="PF00884">
    <property type="entry name" value="Sulfatase"/>
    <property type="match status" value="1"/>
</dbReference>
<keyword evidence="4" id="KW-0106">Calcium</keyword>
<dbReference type="PANTHER" id="PTHR42693:SF53">
    <property type="entry name" value="ENDO-4-O-SULFATASE"/>
    <property type="match status" value="1"/>
</dbReference>
<reference evidence="6" key="2">
    <citation type="journal article" date="2012" name="Environ. Microbiol.">
        <title>Genomic content of uncultured Bacteroidetes from contrasting oceanic provinces in the North Atlantic Ocean.</title>
        <authorList>
            <person name="Gomez-Pereira P.R."/>
            <person name="Schuler M."/>
            <person name="Fuchs B.M."/>
            <person name="Bennke C."/>
            <person name="Teeling H."/>
            <person name="Waldmann J."/>
            <person name="Richter M."/>
            <person name="Barbe V."/>
            <person name="Bataille E."/>
            <person name="Glockner F.O."/>
            <person name="Amann R."/>
        </authorList>
    </citation>
    <scope>NUCLEOTIDE SEQUENCE</scope>
</reference>
<dbReference type="EMBL" id="FQ032834">
    <property type="protein sequence ID" value="CBL88223.1"/>
    <property type="molecule type" value="Genomic_DNA"/>
</dbReference>
<sequence length="482" mass="54624">MQSSIKLYLIIIVSIFSNSITFAQSKKPNVIVFIADDFGYGSTNVYGASEALIKTPNVNKLAKEGVKFTNAYTTGSVCTPTRYALMTGQYSWRTRLKKGVVNMNDPALIDVNRKTLPKYMQSLGYKTAMVGKWHLGFKEEKFKNLLGNIYPAPTDYGLDYSFALPNNLDDGHKVYIENNKIYGLRSDKISAYGKSFYGKQYKGYDAPQRVTEQVTDDLTNKSIEWMKSLKKDQPFFLYYAAAAVHHPITPSPQMRGKSNAGAYGDFIQDIDRSLGNLISFLEEKGIRENTIIIFASDNGGDIPKKKDIMPENFAINKGLQINGDYKGDKHTIWDGGFRIPFIVNYPKKIKGNKTSKTTVSTVDIYGFLADYIGNDRGLNLEDAPDSYSFKKALLNPNKFYERPPLVHRDAQGRKAIRFEGWKFIEEKNKDTKRKMNAEMLFSLTKDKKESTNLAKTETAVVDKAKTYLTKIIEKSSKEIWKK</sequence>
<feature type="domain" description="Sulfatase N-terminal" evidence="5">
    <location>
        <begin position="28"/>
        <end position="372"/>
    </location>
</feature>
<dbReference type="Gene3D" id="3.30.1120.10">
    <property type="match status" value="1"/>
</dbReference>
<dbReference type="InterPro" id="IPR024607">
    <property type="entry name" value="Sulfatase_CS"/>
</dbReference>
<dbReference type="InterPro" id="IPR000917">
    <property type="entry name" value="Sulfatase_N"/>
</dbReference>
<dbReference type="Gene3D" id="3.40.720.10">
    <property type="entry name" value="Alkaline Phosphatase, subunit A"/>
    <property type="match status" value="1"/>
</dbReference>
<dbReference type="PROSITE" id="PS00149">
    <property type="entry name" value="SULFATASE_2"/>
    <property type="match status" value="1"/>
</dbReference>